<comment type="subunit">
    <text evidence="2 10">Heterodimer of HisH and HisF.</text>
</comment>
<dbReference type="InterPro" id="IPR017926">
    <property type="entry name" value="GATASE"/>
</dbReference>
<dbReference type="EC" id="4.3.2.10" evidence="10"/>
<evidence type="ECO:0000313" key="13">
    <source>
        <dbReference type="EMBL" id="XCJ16733.1"/>
    </source>
</evidence>
<keyword evidence="10" id="KW-0963">Cytoplasm</keyword>
<dbReference type="GO" id="GO:0005737">
    <property type="term" value="C:cytoplasm"/>
    <property type="evidence" value="ECO:0007669"/>
    <property type="project" value="UniProtKB-SubCell"/>
</dbReference>
<evidence type="ECO:0000256" key="11">
    <source>
        <dbReference type="PIRSR" id="PIRSR000495-1"/>
    </source>
</evidence>
<dbReference type="PROSITE" id="PS51274">
    <property type="entry name" value="GATASE_COBBQ"/>
    <property type="match status" value="1"/>
</dbReference>
<dbReference type="PANTHER" id="PTHR42701:SF1">
    <property type="entry name" value="IMIDAZOLE GLYCEROL PHOSPHATE SYNTHASE SUBUNIT HISH"/>
    <property type="match status" value="1"/>
</dbReference>
<dbReference type="SUPFAM" id="SSF52317">
    <property type="entry name" value="Class I glutamine amidotransferase-like"/>
    <property type="match status" value="1"/>
</dbReference>
<name>A0AAU8IEV5_9BACL</name>
<dbReference type="PANTHER" id="PTHR42701">
    <property type="entry name" value="IMIDAZOLE GLYCEROL PHOSPHATE SYNTHASE SUBUNIT HISH"/>
    <property type="match status" value="1"/>
</dbReference>
<comment type="pathway">
    <text evidence="1 10">Amino-acid biosynthesis; L-histidine biosynthesis; L-histidine from 5-phospho-alpha-D-ribose 1-diphosphate: step 5/9.</text>
</comment>
<comment type="subcellular location">
    <subcellularLocation>
        <location evidence="10">Cytoplasm</location>
    </subcellularLocation>
</comment>
<keyword evidence="6 10" id="KW-0368">Histidine biosynthesis</keyword>
<evidence type="ECO:0000256" key="3">
    <source>
        <dbReference type="ARBA" id="ARBA00022605"/>
    </source>
</evidence>
<keyword evidence="5 10" id="KW-0315">Glutamine amidotransferase</keyword>
<dbReference type="PROSITE" id="PS51273">
    <property type="entry name" value="GATASE_TYPE_1"/>
    <property type="match status" value="1"/>
</dbReference>
<comment type="catalytic activity">
    <reaction evidence="8 10">
        <text>5-[(5-phospho-1-deoxy-D-ribulos-1-ylimino)methylamino]-1-(5-phospho-beta-D-ribosyl)imidazole-4-carboxamide + L-glutamine = D-erythro-1-(imidazol-4-yl)glycerol 3-phosphate + 5-amino-1-(5-phospho-beta-D-ribosyl)imidazole-4-carboxamide + L-glutamate + H(+)</text>
        <dbReference type="Rhea" id="RHEA:24793"/>
        <dbReference type="ChEBI" id="CHEBI:15378"/>
        <dbReference type="ChEBI" id="CHEBI:29985"/>
        <dbReference type="ChEBI" id="CHEBI:58278"/>
        <dbReference type="ChEBI" id="CHEBI:58359"/>
        <dbReference type="ChEBI" id="CHEBI:58475"/>
        <dbReference type="ChEBI" id="CHEBI:58525"/>
        <dbReference type="EC" id="4.3.2.10"/>
    </reaction>
</comment>
<feature type="active site" evidence="10 11">
    <location>
        <position position="184"/>
    </location>
</feature>
<dbReference type="GO" id="GO:0016829">
    <property type="term" value="F:lyase activity"/>
    <property type="evidence" value="ECO:0007669"/>
    <property type="project" value="UniProtKB-KW"/>
</dbReference>
<dbReference type="Gene3D" id="3.40.50.880">
    <property type="match status" value="1"/>
</dbReference>
<organism evidence="13">
    <name type="scientific">Sporolactobacillus sp. Y61</name>
    <dbReference type="NCBI Taxonomy" id="3160863"/>
    <lineage>
        <taxon>Bacteria</taxon>
        <taxon>Bacillati</taxon>
        <taxon>Bacillota</taxon>
        <taxon>Bacilli</taxon>
        <taxon>Bacillales</taxon>
        <taxon>Sporolactobacillaceae</taxon>
        <taxon>Sporolactobacillus</taxon>
    </lineage>
</organism>
<evidence type="ECO:0000259" key="12">
    <source>
        <dbReference type="Pfam" id="PF00117"/>
    </source>
</evidence>
<evidence type="ECO:0000256" key="10">
    <source>
        <dbReference type="HAMAP-Rule" id="MF_00278"/>
    </source>
</evidence>
<comment type="catalytic activity">
    <reaction evidence="9 10">
        <text>L-glutamine + H2O = L-glutamate + NH4(+)</text>
        <dbReference type="Rhea" id="RHEA:15889"/>
        <dbReference type="ChEBI" id="CHEBI:15377"/>
        <dbReference type="ChEBI" id="CHEBI:28938"/>
        <dbReference type="ChEBI" id="CHEBI:29985"/>
        <dbReference type="ChEBI" id="CHEBI:58359"/>
        <dbReference type="EC" id="3.5.1.2"/>
    </reaction>
</comment>
<dbReference type="Pfam" id="PF00117">
    <property type="entry name" value="GATase"/>
    <property type="match status" value="1"/>
</dbReference>
<keyword evidence="3 10" id="KW-0028">Amino-acid biosynthesis</keyword>
<gene>
    <name evidence="10 13" type="primary">hisH</name>
    <name evidence="13" type="ORF">ABNN70_13995</name>
</gene>
<keyword evidence="7 10" id="KW-0456">Lyase</keyword>
<dbReference type="GO" id="GO:0004359">
    <property type="term" value="F:glutaminase activity"/>
    <property type="evidence" value="ECO:0007669"/>
    <property type="project" value="UniProtKB-EC"/>
</dbReference>
<keyword evidence="4 10" id="KW-0378">Hydrolase</keyword>
<evidence type="ECO:0000256" key="2">
    <source>
        <dbReference type="ARBA" id="ARBA00011152"/>
    </source>
</evidence>
<dbReference type="RefSeq" id="WP_129928104.1">
    <property type="nucleotide sequence ID" value="NZ_CP159510.1"/>
</dbReference>
<evidence type="ECO:0000256" key="8">
    <source>
        <dbReference type="ARBA" id="ARBA00047838"/>
    </source>
</evidence>
<feature type="domain" description="Glutamine amidotransferase" evidence="12">
    <location>
        <begin position="4"/>
        <end position="198"/>
    </location>
</feature>
<dbReference type="GO" id="GO:0000107">
    <property type="term" value="F:imidazoleglycerol-phosphate synthase activity"/>
    <property type="evidence" value="ECO:0007669"/>
    <property type="project" value="UniProtKB-UniRule"/>
</dbReference>
<dbReference type="InterPro" id="IPR029062">
    <property type="entry name" value="Class_I_gatase-like"/>
</dbReference>
<protein>
    <recommendedName>
        <fullName evidence="10">Imidazole glycerol phosphate synthase subunit HisH</fullName>
        <ecNumber evidence="10">4.3.2.10</ecNumber>
    </recommendedName>
    <alternativeName>
        <fullName evidence="10">IGP synthase glutaminase subunit</fullName>
        <ecNumber evidence="10">3.5.1.2</ecNumber>
    </alternativeName>
    <alternativeName>
        <fullName evidence="10">IGP synthase subunit HisH</fullName>
    </alternativeName>
    <alternativeName>
        <fullName evidence="10">ImGP synthase subunit HisH</fullName>
        <shortName evidence="10">IGPS subunit HisH</shortName>
    </alternativeName>
</protein>
<dbReference type="EMBL" id="CP159510">
    <property type="protein sequence ID" value="XCJ16733.1"/>
    <property type="molecule type" value="Genomic_DNA"/>
</dbReference>
<evidence type="ECO:0000256" key="5">
    <source>
        <dbReference type="ARBA" id="ARBA00022962"/>
    </source>
</evidence>
<comment type="function">
    <text evidence="10">IGPS catalyzes the conversion of PRFAR and glutamine to IGP, AICAR and glutamate. The HisH subunit catalyzes the hydrolysis of glutamine to glutamate and ammonia as part of the synthesis of IGP and AICAR. The resulting ammonia molecule is channeled to the active site of HisF.</text>
</comment>
<evidence type="ECO:0000256" key="6">
    <source>
        <dbReference type="ARBA" id="ARBA00023102"/>
    </source>
</evidence>
<dbReference type="InterPro" id="IPR010139">
    <property type="entry name" value="Imidazole-glycPsynth_HisH"/>
</dbReference>
<evidence type="ECO:0000256" key="1">
    <source>
        <dbReference type="ARBA" id="ARBA00005091"/>
    </source>
</evidence>
<reference evidence="13" key="1">
    <citation type="submission" date="2024-06" db="EMBL/GenBank/DDBJ databases">
        <authorList>
            <person name="Fan A."/>
            <person name="Zhang F.Y."/>
            <person name="Zhang L."/>
        </authorList>
    </citation>
    <scope>NUCLEOTIDE SEQUENCE</scope>
    <source>
        <strain evidence="13">Y61</strain>
    </source>
</reference>
<accession>A0AAU8IEV5</accession>
<dbReference type="HAMAP" id="MF_00278">
    <property type="entry name" value="HisH"/>
    <property type="match status" value="1"/>
</dbReference>
<evidence type="ECO:0000256" key="4">
    <source>
        <dbReference type="ARBA" id="ARBA00022801"/>
    </source>
</evidence>
<feature type="active site" evidence="10 11">
    <location>
        <position position="186"/>
    </location>
</feature>
<dbReference type="NCBIfam" id="TIGR01855">
    <property type="entry name" value="IMP_synth_hisH"/>
    <property type="match status" value="1"/>
</dbReference>
<sequence length="218" mass="24027">MIGIVDYGMGNLYSLGQALKRIGTPFFISDNEQKLEEADGLILPGVGAFKDAMALLNRKRLTPFLQDVAQRKPLLGICLGMQLLFEESEEGGTHKGLGLLPGRVVRFSGMDEGLRYKVPHMGWNTLSFKQPESPLLHGLSEDYAYFVHSYYAVTDAPVLIAVTSYHVDVPAIVGHGFVSGTQFHPEKSGAFGQTLLKNYLQFVQHSVSAQKRLSREGI</sequence>
<evidence type="ECO:0000256" key="9">
    <source>
        <dbReference type="ARBA" id="ARBA00049534"/>
    </source>
</evidence>
<dbReference type="PIRSF" id="PIRSF000495">
    <property type="entry name" value="Amidotransf_hisH"/>
    <property type="match status" value="1"/>
</dbReference>
<evidence type="ECO:0000256" key="7">
    <source>
        <dbReference type="ARBA" id="ARBA00023239"/>
    </source>
</evidence>
<dbReference type="EC" id="3.5.1.2" evidence="10"/>
<dbReference type="AlphaFoldDB" id="A0AAU8IEV5"/>
<proteinExistence type="inferred from homology"/>
<dbReference type="CDD" id="cd01748">
    <property type="entry name" value="GATase1_IGP_Synthase"/>
    <property type="match status" value="1"/>
</dbReference>
<feature type="active site" description="Nucleophile" evidence="10 11">
    <location>
        <position position="78"/>
    </location>
</feature>
<dbReference type="GO" id="GO:0000105">
    <property type="term" value="P:L-histidine biosynthetic process"/>
    <property type="evidence" value="ECO:0007669"/>
    <property type="project" value="UniProtKB-UniRule"/>
</dbReference>